<feature type="signal peptide" evidence="2">
    <location>
        <begin position="1"/>
        <end position="28"/>
    </location>
</feature>
<feature type="chain" id="PRO_5044773476" evidence="2">
    <location>
        <begin position="29"/>
        <end position="202"/>
    </location>
</feature>
<evidence type="ECO:0000313" key="4">
    <source>
        <dbReference type="Proteomes" id="UP001633002"/>
    </source>
</evidence>
<accession>A0ABD3HFU6</accession>
<proteinExistence type="predicted"/>
<evidence type="ECO:0000313" key="3">
    <source>
        <dbReference type="EMBL" id="KAL3689339.1"/>
    </source>
</evidence>
<name>A0ABD3HFU6_9MARC</name>
<keyword evidence="4" id="KW-1185">Reference proteome</keyword>
<feature type="region of interest" description="Disordered" evidence="1">
    <location>
        <begin position="153"/>
        <end position="202"/>
    </location>
</feature>
<reference evidence="3 4" key="1">
    <citation type="submission" date="2024-09" db="EMBL/GenBank/DDBJ databases">
        <title>Chromosome-scale assembly of Riccia sorocarpa.</title>
        <authorList>
            <person name="Paukszto L."/>
        </authorList>
    </citation>
    <scope>NUCLEOTIDE SEQUENCE [LARGE SCALE GENOMIC DNA]</scope>
    <source>
        <strain evidence="3">LP-2024</strain>
        <tissue evidence="3">Aerial parts of the thallus</tissue>
    </source>
</reference>
<protein>
    <submittedName>
        <fullName evidence="3">Uncharacterized protein</fullName>
    </submittedName>
</protein>
<dbReference type="Proteomes" id="UP001633002">
    <property type="component" value="Unassembled WGS sequence"/>
</dbReference>
<dbReference type="AlphaFoldDB" id="A0ABD3HFU6"/>
<keyword evidence="2" id="KW-0732">Signal</keyword>
<organism evidence="3 4">
    <name type="scientific">Riccia sorocarpa</name>
    <dbReference type="NCBI Taxonomy" id="122646"/>
    <lineage>
        <taxon>Eukaryota</taxon>
        <taxon>Viridiplantae</taxon>
        <taxon>Streptophyta</taxon>
        <taxon>Embryophyta</taxon>
        <taxon>Marchantiophyta</taxon>
        <taxon>Marchantiopsida</taxon>
        <taxon>Marchantiidae</taxon>
        <taxon>Marchantiales</taxon>
        <taxon>Ricciaceae</taxon>
        <taxon>Riccia</taxon>
    </lineage>
</organism>
<evidence type="ECO:0000256" key="2">
    <source>
        <dbReference type="SAM" id="SignalP"/>
    </source>
</evidence>
<comment type="caution">
    <text evidence="3">The sequence shown here is derived from an EMBL/GenBank/DDBJ whole genome shotgun (WGS) entry which is preliminary data.</text>
</comment>
<feature type="compositionally biased region" description="Basic residues" evidence="1">
    <location>
        <begin position="180"/>
        <end position="202"/>
    </location>
</feature>
<evidence type="ECO:0000256" key="1">
    <source>
        <dbReference type="SAM" id="MobiDB-lite"/>
    </source>
</evidence>
<sequence length="202" mass="22941">MQWHWHHRLGYGLLTWLWAAVTPWAVCAREINHERKLFMASTSLAPGKTPGGLDGNNSAARIATPSVNCTTMAGSSSFKPGTISVKVCNRQFRHEVTDTLRELLPSYNSDERRINSDERGIKILDALTIAQTTLDYIEGKRRVKELTGYVWHIPDDSSSDSEENPPKGNARQQPPLSPRAIRRHPKWNGKSNTSKRRNWLWI</sequence>
<dbReference type="EMBL" id="JBJQOH010000004">
    <property type="protein sequence ID" value="KAL3689339.1"/>
    <property type="molecule type" value="Genomic_DNA"/>
</dbReference>
<gene>
    <name evidence="3" type="ORF">R1sor_015648</name>
</gene>